<reference evidence="13" key="1">
    <citation type="journal article" date="2011" name="Science">
        <title>The plant cell wall-decomposing machinery underlies the functional diversity of forest fungi.</title>
        <authorList>
            <person name="Eastwood D.C."/>
            <person name="Floudas D."/>
            <person name="Binder M."/>
            <person name="Majcherczyk A."/>
            <person name="Schneider P."/>
            <person name="Aerts A."/>
            <person name="Asiegbu F.O."/>
            <person name="Baker S.E."/>
            <person name="Barry K."/>
            <person name="Bendiksby M."/>
            <person name="Blumentritt M."/>
            <person name="Coutinho P.M."/>
            <person name="Cullen D."/>
            <person name="de Vries R.P."/>
            <person name="Gathman A."/>
            <person name="Goodell B."/>
            <person name="Henrissat B."/>
            <person name="Ihrmark K."/>
            <person name="Kauserud H."/>
            <person name="Kohler A."/>
            <person name="LaButti K."/>
            <person name="Lapidus A."/>
            <person name="Lavin J.L."/>
            <person name="Lee Y.-H."/>
            <person name="Lindquist E."/>
            <person name="Lilly W."/>
            <person name="Lucas S."/>
            <person name="Morin E."/>
            <person name="Murat C."/>
            <person name="Oguiza J.A."/>
            <person name="Park J."/>
            <person name="Pisabarro A.G."/>
            <person name="Riley R."/>
            <person name="Rosling A."/>
            <person name="Salamov A."/>
            <person name="Schmidt O."/>
            <person name="Schmutz J."/>
            <person name="Skrede I."/>
            <person name="Stenlid J."/>
            <person name="Wiebenga A."/>
            <person name="Xie X."/>
            <person name="Kuees U."/>
            <person name="Hibbett D.S."/>
            <person name="Hoffmeister D."/>
            <person name="Hoegberg N."/>
            <person name="Martin F."/>
            <person name="Grigoriev I.V."/>
            <person name="Watkinson S.C."/>
        </authorList>
    </citation>
    <scope>NUCLEOTIDE SEQUENCE [LARGE SCALE GENOMIC DNA]</scope>
    <source>
        <strain evidence="13">strain S7.3</strain>
    </source>
</reference>
<keyword evidence="11" id="KW-0472">Membrane</keyword>
<proteinExistence type="inferred from homology"/>
<dbReference type="InterPro" id="IPR017972">
    <property type="entry name" value="Cyt_P450_CS"/>
</dbReference>
<comment type="cofactor">
    <cofactor evidence="1 9">
        <name>heme</name>
        <dbReference type="ChEBI" id="CHEBI:30413"/>
    </cofactor>
</comment>
<dbReference type="OMA" id="HDHTGIL"/>
<dbReference type="PRINTS" id="PR00385">
    <property type="entry name" value="P450"/>
</dbReference>
<keyword evidence="11" id="KW-0812">Transmembrane</keyword>
<gene>
    <name evidence="12" type="ORF">SERLA73DRAFT_75987</name>
</gene>
<keyword evidence="11" id="KW-1133">Transmembrane helix</keyword>
<dbReference type="InterPro" id="IPR001128">
    <property type="entry name" value="Cyt_P450"/>
</dbReference>
<dbReference type="Proteomes" id="UP000008063">
    <property type="component" value="Unassembled WGS sequence"/>
</dbReference>
<dbReference type="PANTHER" id="PTHR46300">
    <property type="entry name" value="P450, PUTATIVE (EUROFUNG)-RELATED-RELATED"/>
    <property type="match status" value="1"/>
</dbReference>
<keyword evidence="5 9" id="KW-0479">Metal-binding</keyword>
<keyword evidence="13" id="KW-1185">Reference proteome</keyword>
<evidence type="ECO:0000313" key="12">
    <source>
        <dbReference type="EMBL" id="EGN95986.1"/>
    </source>
</evidence>
<feature type="transmembrane region" description="Helical" evidence="11">
    <location>
        <begin position="12"/>
        <end position="30"/>
    </location>
</feature>
<keyword evidence="6 10" id="KW-0560">Oxidoreductase</keyword>
<dbReference type="InParanoid" id="F8Q5U8"/>
<dbReference type="Gene3D" id="1.10.630.10">
    <property type="entry name" value="Cytochrome P450"/>
    <property type="match status" value="1"/>
</dbReference>
<dbReference type="HOGENOM" id="CLU_001570_2_3_1"/>
<dbReference type="GO" id="GO:0004497">
    <property type="term" value="F:monooxygenase activity"/>
    <property type="evidence" value="ECO:0007669"/>
    <property type="project" value="UniProtKB-KW"/>
</dbReference>
<dbReference type="GO" id="GO:0016705">
    <property type="term" value="F:oxidoreductase activity, acting on paired donors, with incorporation or reduction of molecular oxygen"/>
    <property type="evidence" value="ECO:0007669"/>
    <property type="project" value="InterPro"/>
</dbReference>
<dbReference type="STRING" id="936435.F8Q5U8"/>
<keyword evidence="7 9" id="KW-0408">Iron</keyword>
<evidence type="ECO:0000256" key="10">
    <source>
        <dbReference type="RuleBase" id="RU000461"/>
    </source>
</evidence>
<dbReference type="GO" id="GO:0005506">
    <property type="term" value="F:iron ion binding"/>
    <property type="evidence" value="ECO:0007669"/>
    <property type="project" value="InterPro"/>
</dbReference>
<evidence type="ECO:0000256" key="8">
    <source>
        <dbReference type="ARBA" id="ARBA00023033"/>
    </source>
</evidence>
<feature type="binding site" description="axial binding residue" evidence="9">
    <location>
        <position position="446"/>
    </location>
    <ligand>
        <name>heme</name>
        <dbReference type="ChEBI" id="CHEBI:30413"/>
    </ligand>
    <ligandPart>
        <name>Fe</name>
        <dbReference type="ChEBI" id="CHEBI:18248"/>
    </ligandPart>
</feature>
<dbReference type="PANTHER" id="PTHR46300:SF7">
    <property type="entry name" value="P450, PUTATIVE (EUROFUNG)-RELATED"/>
    <property type="match status" value="1"/>
</dbReference>
<name>F8Q5U8_SERL3</name>
<dbReference type="SUPFAM" id="SSF48264">
    <property type="entry name" value="Cytochrome P450"/>
    <property type="match status" value="1"/>
</dbReference>
<evidence type="ECO:0000256" key="1">
    <source>
        <dbReference type="ARBA" id="ARBA00001971"/>
    </source>
</evidence>
<evidence type="ECO:0000256" key="11">
    <source>
        <dbReference type="SAM" id="Phobius"/>
    </source>
</evidence>
<evidence type="ECO:0000256" key="4">
    <source>
        <dbReference type="ARBA" id="ARBA00022617"/>
    </source>
</evidence>
<comment type="pathway">
    <text evidence="2">Secondary metabolite biosynthesis.</text>
</comment>
<evidence type="ECO:0000256" key="6">
    <source>
        <dbReference type="ARBA" id="ARBA00023002"/>
    </source>
</evidence>
<evidence type="ECO:0000256" key="2">
    <source>
        <dbReference type="ARBA" id="ARBA00005179"/>
    </source>
</evidence>
<dbReference type="PROSITE" id="PS00086">
    <property type="entry name" value="CYTOCHROME_P450"/>
    <property type="match status" value="1"/>
</dbReference>
<dbReference type="AlphaFoldDB" id="F8Q5U8"/>
<evidence type="ECO:0000256" key="5">
    <source>
        <dbReference type="ARBA" id="ARBA00022723"/>
    </source>
</evidence>
<dbReference type="PRINTS" id="PR00463">
    <property type="entry name" value="EP450I"/>
</dbReference>
<evidence type="ECO:0000256" key="9">
    <source>
        <dbReference type="PIRSR" id="PIRSR602401-1"/>
    </source>
</evidence>
<dbReference type="GO" id="GO:0020037">
    <property type="term" value="F:heme binding"/>
    <property type="evidence" value="ECO:0007669"/>
    <property type="project" value="InterPro"/>
</dbReference>
<sequence length="521" mass="58138">MFDNVEATNIHSLVPILGVLVSLFVVRLMVNNREKHARCSLPPGPRPFPVVGNVMSVNSKEPWVTYTDWGKTYGPLVYSRLFNKDVIVINSERIAKDILDRRSSVFSDRPTLITMDLFGWSWNVTFMPYGERWRQCRRLFHQTFRPEAALTYRPVQMCKVHQLLMNLLETPHEYGSHLQTMSSSIIMAIAYGYDTAPRHDAFVKVVEDALNLALGVITPERAALLGAFPFLIRLPYWFPGAGFQKKAQESRHVSKEQVDAPFRHVTQNLASNSLPPCICSDLLGRMKDGGNIQRHEGLVKDVAATAFSAASDTTSSAMLIFTLAMLQNPKVQAKAQAEIDAIVGRDRLPEFSDRASLPYIDAVPLSPSTIILTLQTGVAHAATADDIYEGYYIPKGATVMANLWAMSHDESIYPDPYEFKPERFLSNGKLIDDVVSYAFGFGRRVCIGRHVADASLWAGITSILSVFNIKKALDDSGKEVEFEVQWTSGLTTHPLLFPCVIEPRDLEMTAEGLAEMIALHG</sequence>
<dbReference type="InterPro" id="IPR036396">
    <property type="entry name" value="Cyt_P450_sf"/>
</dbReference>
<comment type="similarity">
    <text evidence="3 10">Belongs to the cytochrome P450 family.</text>
</comment>
<dbReference type="InterPro" id="IPR002401">
    <property type="entry name" value="Cyt_P450_E_grp-I"/>
</dbReference>
<dbReference type="Pfam" id="PF00067">
    <property type="entry name" value="p450"/>
    <property type="match status" value="1"/>
</dbReference>
<accession>F8Q5U8</accession>
<keyword evidence="4 9" id="KW-0349">Heme</keyword>
<dbReference type="CDD" id="cd11065">
    <property type="entry name" value="CYP64-like"/>
    <property type="match status" value="1"/>
</dbReference>
<keyword evidence="8 10" id="KW-0503">Monooxygenase</keyword>
<organism evidence="13">
    <name type="scientific">Serpula lacrymans var. lacrymans (strain S7.3)</name>
    <name type="common">Dry rot fungus</name>
    <dbReference type="NCBI Taxonomy" id="936435"/>
    <lineage>
        <taxon>Eukaryota</taxon>
        <taxon>Fungi</taxon>
        <taxon>Dikarya</taxon>
        <taxon>Basidiomycota</taxon>
        <taxon>Agaricomycotina</taxon>
        <taxon>Agaricomycetes</taxon>
        <taxon>Agaricomycetidae</taxon>
        <taxon>Boletales</taxon>
        <taxon>Coniophorineae</taxon>
        <taxon>Serpulaceae</taxon>
        <taxon>Serpula</taxon>
    </lineage>
</organism>
<dbReference type="InterPro" id="IPR050364">
    <property type="entry name" value="Cytochrome_P450_fung"/>
</dbReference>
<evidence type="ECO:0008006" key="14">
    <source>
        <dbReference type="Google" id="ProtNLM"/>
    </source>
</evidence>
<protein>
    <recommendedName>
        <fullName evidence="14">Cytochrome P450</fullName>
    </recommendedName>
</protein>
<evidence type="ECO:0000256" key="7">
    <source>
        <dbReference type="ARBA" id="ARBA00023004"/>
    </source>
</evidence>
<evidence type="ECO:0000256" key="3">
    <source>
        <dbReference type="ARBA" id="ARBA00010617"/>
    </source>
</evidence>
<dbReference type="eggNOG" id="KOG0156">
    <property type="taxonomic scope" value="Eukaryota"/>
</dbReference>
<evidence type="ECO:0000313" key="13">
    <source>
        <dbReference type="Proteomes" id="UP000008063"/>
    </source>
</evidence>
<dbReference type="EMBL" id="GL945484">
    <property type="protein sequence ID" value="EGN95986.1"/>
    <property type="molecule type" value="Genomic_DNA"/>
</dbReference>